<keyword evidence="1" id="KW-0805">Transcription regulation</keyword>
<gene>
    <name evidence="6" type="ORF">B5G21_01095</name>
</gene>
<dbReference type="PANTHER" id="PTHR46796">
    <property type="entry name" value="HTH-TYPE TRANSCRIPTIONAL ACTIVATOR RHAS-RELATED"/>
    <property type="match status" value="1"/>
</dbReference>
<keyword evidence="3" id="KW-0010">Activator</keyword>
<dbReference type="AlphaFoldDB" id="A0A1Y3U749"/>
<dbReference type="Pfam" id="PF02311">
    <property type="entry name" value="AraC_binding"/>
    <property type="match status" value="1"/>
</dbReference>
<dbReference type="PRINTS" id="PR00032">
    <property type="entry name" value="HTHARAC"/>
</dbReference>
<feature type="domain" description="HTH araC/xylS-type" evidence="5">
    <location>
        <begin position="182"/>
        <end position="280"/>
    </location>
</feature>
<dbReference type="Proteomes" id="UP000196560">
    <property type="component" value="Unassembled WGS sequence"/>
</dbReference>
<dbReference type="SUPFAM" id="SSF51215">
    <property type="entry name" value="Regulatory protein AraC"/>
    <property type="match status" value="1"/>
</dbReference>
<dbReference type="InterPro" id="IPR003313">
    <property type="entry name" value="AraC-bd"/>
</dbReference>
<dbReference type="PROSITE" id="PS01124">
    <property type="entry name" value="HTH_ARAC_FAMILY_2"/>
    <property type="match status" value="1"/>
</dbReference>
<accession>A0A1Y3U749</accession>
<dbReference type="EMBL" id="NFHO01000001">
    <property type="protein sequence ID" value="OUN44563.1"/>
    <property type="molecule type" value="Genomic_DNA"/>
</dbReference>
<evidence type="ECO:0000313" key="6">
    <source>
        <dbReference type="EMBL" id="OUN44563.1"/>
    </source>
</evidence>
<dbReference type="Pfam" id="PF12833">
    <property type="entry name" value="HTH_18"/>
    <property type="match status" value="1"/>
</dbReference>
<evidence type="ECO:0000313" key="7">
    <source>
        <dbReference type="Proteomes" id="UP000196560"/>
    </source>
</evidence>
<dbReference type="eggNOG" id="COG2207">
    <property type="taxonomic scope" value="Bacteria"/>
</dbReference>
<dbReference type="RefSeq" id="WP_087185668.1">
    <property type="nucleotide sequence ID" value="NZ_NFHO01000001.1"/>
</dbReference>
<dbReference type="SMART" id="SM00342">
    <property type="entry name" value="HTH_ARAC"/>
    <property type="match status" value="1"/>
</dbReference>
<keyword evidence="2" id="KW-0238">DNA-binding</keyword>
<protein>
    <submittedName>
        <fullName evidence="6">AraC family transcriptional regulator</fullName>
    </submittedName>
</protein>
<dbReference type="InterPro" id="IPR050204">
    <property type="entry name" value="AraC_XylS_family_regulators"/>
</dbReference>
<evidence type="ECO:0000256" key="4">
    <source>
        <dbReference type="ARBA" id="ARBA00023163"/>
    </source>
</evidence>
<evidence type="ECO:0000256" key="1">
    <source>
        <dbReference type="ARBA" id="ARBA00023015"/>
    </source>
</evidence>
<sequence>MRAHEVEFSTFEGGIFTDLVPYQYGREVCIPGHAFGPARRSHYLFHYIIQGSGSLTAINESGSQAFYDIKAGEGFLIFPGQTTTYVADLIDPWEYIWIEFDGSHVKASLDHIGFSPTSPIYRMVDPEARDEMLGTMRRILEHRNDSPLYLVGCTYLFFDAFLRSAESHRIPQTTKLHGFYIDSALSFIEKNYQADVSIEDIARYIGLNRSYFGKVFKEGMGVSPQQFLIGYRMEKACELLKLSSLSIGEVGRSVGYPNQLHFSRAFRNTYGTSPRTWRQQHTVR</sequence>
<dbReference type="STRING" id="1118060.GCA_000311845_00888"/>
<dbReference type="InterPro" id="IPR018060">
    <property type="entry name" value="HTH_AraC"/>
</dbReference>
<name>A0A1Y3U749_9ACTN</name>
<dbReference type="CDD" id="cd06986">
    <property type="entry name" value="cupin_MmsR-like_N"/>
    <property type="match status" value="1"/>
</dbReference>
<evidence type="ECO:0000256" key="2">
    <source>
        <dbReference type="ARBA" id="ARBA00023125"/>
    </source>
</evidence>
<comment type="caution">
    <text evidence="6">The sequence shown here is derived from an EMBL/GenBank/DDBJ whole genome shotgun (WGS) entry which is preliminary data.</text>
</comment>
<keyword evidence="7" id="KW-1185">Reference proteome</keyword>
<dbReference type="Gene3D" id="1.10.10.60">
    <property type="entry name" value="Homeodomain-like"/>
    <property type="match status" value="2"/>
</dbReference>
<dbReference type="PROSITE" id="PS00041">
    <property type="entry name" value="HTH_ARAC_FAMILY_1"/>
    <property type="match status" value="1"/>
</dbReference>
<proteinExistence type="predicted"/>
<keyword evidence="4" id="KW-0804">Transcription</keyword>
<dbReference type="InterPro" id="IPR018062">
    <property type="entry name" value="HTH_AraC-typ_CS"/>
</dbReference>
<dbReference type="InterPro" id="IPR020449">
    <property type="entry name" value="Tscrpt_reg_AraC-type_HTH"/>
</dbReference>
<dbReference type="InterPro" id="IPR009057">
    <property type="entry name" value="Homeodomain-like_sf"/>
</dbReference>
<dbReference type="SUPFAM" id="SSF46689">
    <property type="entry name" value="Homeodomain-like"/>
    <property type="match status" value="2"/>
</dbReference>
<organism evidence="6 7">
    <name type="scientific">Enorma massiliensis</name>
    <dbReference type="NCBI Taxonomy" id="1472761"/>
    <lineage>
        <taxon>Bacteria</taxon>
        <taxon>Bacillati</taxon>
        <taxon>Actinomycetota</taxon>
        <taxon>Coriobacteriia</taxon>
        <taxon>Coriobacteriales</taxon>
        <taxon>Coriobacteriaceae</taxon>
        <taxon>Enorma</taxon>
    </lineage>
</organism>
<dbReference type="GO" id="GO:0043565">
    <property type="term" value="F:sequence-specific DNA binding"/>
    <property type="evidence" value="ECO:0007669"/>
    <property type="project" value="InterPro"/>
</dbReference>
<evidence type="ECO:0000259" key="5">
    <source>
        <dbReference type="PROSITE" id="PS01124"/>
    </source>
</evidence>
<evidence type="ECO:0000256" key="3">
    <source>
        <dbReference type="ARBA" id="ARBA00023159"/>
    </source>
</evidence>
<dbReference type="GO" id="GO:0003700">
    <property type="term" value="F:DNA-binding transcription factor activity"/>
    <property type="evidence" value="ECO:0007669"/>
    <property type="project" value="InterPro"/>
</dbReference>
<dbReference type="InterPro" id="IPR037923">
    <property type="entry name" value="HTH-like"/>
</dbReference>
<dbReference type="PANTHER" id="PTHR46796:SF7">
    <property type="entry name" value="ARAC FAMILY TRANSCRIPTIONAL REGULATOR"/>
    <property type="match status" value="1"/>
</dbReference>
<reference evidence="7" key="1">
    <citation type="submission" date="2017-04" db="EMBL/GenBank/DDBJ databases">
        <title>Function of individual gut microbiota members based on whole genome sequencing of pure cultures obtained from chicken caecum.</title>
        <authorList>
            <person name="Medvecky M."/>
            <person name="Cejkova D."/>
            <person name="Polansky O."/>
            <person name="Karasova D."/>
            <person name="Kubasova T."/>
            <person name="Cizek A."/>
            <person name="Rychlik I."/>
        </authorList>
    </citation>
    <scope>NUCLEOTIDE SEQUENCE [LARGE SCALE GENOMIC DNA]</scope>
    <source>
        <strain evidence="7">An70</strain>
    </source>
</reference>